<name>A0A014P5R7_9BURK</name>
<dbReference type="Proteomes" id="UP000020766">
    <property type="component" value="Unassembled WGS sequence"/>
</dbReference>
<dbReference type="InterPro" id="IPR036388">
    <property type="entry name" value="WH-like_DNA-bd_sf"/>
</dbReference>
<dbReference type="PRINTS" id="PR00035">
    <property type="entry name" value="HTHGNTR"/>
</dbReference>
<dbReference type="InterPro" id="IPR008920">
    <property type="entry name" value="TF_FadR/GntR_C"/>
</dbReference>
<dbReference type="SUPFAM" id="SSF48008">
    <property type="entry name" value="GntR ligand-binding domain-like"/>
    <property type="match status" value="1"/>
</dbReference>
<comment type="caution">
    <text evidence="5">The sequence shown here is derived from an EMBL/GenBank/DDBJ whole genome shotgun (WGS) entry which is preliminary data.</text>
</comment>
<evidence type="ECO:0000256" key="2">
    <source>
        <dbReference type="ARBA" id="ARBA00023125"/>
    </source>
</evidence>
<protein>
    <submittedName>
        <fullName evidence="5">GntR family transcriptional regulator</fullName>
    </submittedName>
</protein>
<dbReference type="InterPro" id="IPR000485">
    <property type="entry name" value="AsnC-type_HTH_dom"/>
</dbReference>
<evidence type="ECO:0000313" key="5">
    <source>
        <dbReference type="EMBL" id="EXU81520.1"/>
    </source>
</evidence>
<accession>A0A014P5R7</accession>
<dbReference type="InterPro" id="IPR011711">
    <property type="entry name" value="GntR_C"/>
</dbReference>
<keyword evidence="2" id="KW-0238">DNA-binding</keyword>
<dbReference type="CDD" id="cd07377">
    <property type="entry name" value="WHTH_GntR"/>
    <property type="match status" value="1"/>
</dbReference>
<dbReference type="EMBL" id="JBOK01000002">
    <property type="protein sequence ID" value="EXU81520.1"/>
    <property type="molecule type" value="Genomic_DNA"/>
</dbReference>
<feature type="domain" description="HTH gntR-type" evidence="4">
    <location>
        <begin position="4"/>
        <end position="71"/>
    </location>
</feature>
<proteinExistence type="predicted"/>
<dbReference type="GO" id="GO:0043565">
    <property type="term" value="F:sequence-specific DNA binding"/>
    <property type="evidence" value="ECO:0007669"/>
    <property type="project" value="InterPro"/>
</dbReference>
<evidence type="ECO:0000313" key="6">
    <source>
        <dbReference type="Proteomes" id="UP000020766"/>
    </source>
</evidence>
<evidence type="ECO:0000256" key="1">
    <source>
        <dbReference type="ARBA" id="ARBA00023015"/>
    </source>
</evidence>
<dbReference type="InterPro" id="IPR000524">
    <property type="entry name" value="Tscrpt_reg_HTH_GntR"/>
</dbReference>
<dbReference type="PROSITE" id="PS50949">
    <property type="entry name" value="HTH_GNTR"/>
    <property type="match status" value="1"/>
</dbReference>
<sequence>MAPTSLANMAYDKLRQAFDNFQYVPGDRFSESEIGAQLGMSRTPVREALVRLQREGYISVMPKMGWVVNSIDFAVFEQLYDVRAVLECAAVDLLVVAPDLEQRLAALCALWCVPLQERLTDQHAVSHIDERFHIDLMEASGNLEMARIHRDITDRIRIVRRLEFTRNYRIDVTYDEHSRILRALLQHDGLQAKVLLQKHIRVSRDEVKNITLHTLQNAKPKRLEAAA</sequence>
<dbReference type="GO" id="GO:0003700">
    <property type="term" value="F:DNA-binding transcription factor activity"/>
    <property type="evidence" value="ECO:0007669"/>
    <property type="project" value="InterPro"/>
</dbReference>
<dbReference type="STRING" id="225991.MA05_01805"/>
<dbReference type="Gene3D" id="1.20.120.530">
    <property type="entry name" value="GntR ligand-binding domain-like"/>
    <property type="match status" value="1"/>
</dbReference>
<dbReference type="SMART" id="SM00345">
    <property type="entry name" value="HTH_GNTR"/>
    <property type="match status" value="1"/>
</dbReference>
<dbReference type="PANTHER" id="PTHR43537">
    <property type="entry name" value="TRANSCRIPTIONAL REGULATOR, GNTR FAMILY"/>
    <property type="match status" value="1"/>
</dbReference>
<dbReference type="InterPro" id="IPR036390">
    <property type="entry name" value="WH_DNA-bd_sf"/>
</dbReference>
<dbReference type="PANTHER" id="PTHR43537:SF45">
    <property type="entry name" value="GNTR FAMILY REGULATORY PROTEIN"/>
    <property type="match status" value="1"/>
</dbReference>
<keyword evidence="1" id="KW-0805">Transcription regulation</keyword>
<dbReference type="SMART" id="SM00895">
    <property type="entry name" value="FCD"/>
    <property type="match status" value="1"/>
</dbReference>
<evidence type="ECO:0000256" key="3">
    <source>
        <dbReference type="ARBA" id="ARBA00023163"/>
    </source>
</evidence>
<dbReference type="RefSeq" id="WP_043378390.1">
    <property type="nucleotide sequence ID" value="NZ_JBOK01000002.1"/>
</dbReference>
<dbReference type="PRINTS" id="PR00033">
    <property type="entry name" value="HTHASNC"/>
</dbReference>
<organism evidence="5 6">
    <name type="scientific">Comamonas aquatica DA1877</name>
    <dbReference type="NCBI Taxonomy" id="1457173"/>
    <lineage>
        <taxon>Bacteria</taxon>
        <taxon>Pseudomonadati</taxon>
        <taxon>Pseudomonadota</taxon>
        <taxon>Betaproteobacteria</taxon>
        <taxon>Burkholderiales</taxon>
        <taxon>Comamonadaceae</taxon>
        <taxon>Comamonas</taxon>
    </lineage>
</organism>
<dbReference type="PATRIC" id="fig|1457173.3.peg.392"/>
<dbReference type="Pfam" id="PF00392">
    <property type="entry name" value="GntR"/>
    <property type="match status" value="1"/>
</dbReference>
<dbReference type="SUPFAM" id="SSF46785">
    <property type="entry name" value="Winged helix' DNA-binding domain"/>
    <property type="match status" value="1"/>
</dbReference>
<keyword evidence="3" id="KW-0804">Transcription</keyword>
<gene>
    <name evidence="5" type="ORF">AX13_06895</name>
</gene>
<keyword evidence="6" id="KW-1185">Reference proteome</keyword>
<dbReference type="AlphaFoldDB" id="A0A014P5R7"/>
<reference evidence="5 6" key="1">
    <citation type="submission" date="2014-01" db="EMBL/GenBank/DDBJ databases">
        <title>Interspecies Systems Biology Uncovers Metabolites Affecting C. elegans Gene Expression and Life History Traits.</title>
        <authorList>
            <person name="Watson E."/>
            <person name="Macneil L.T."/>
            <person name="Ritter A.D."/>
            <person name="Yilmaz L.S."/>
            <person name="Rosebrock A.P."/>
            <person name="Caudy A.A."/>
            <person name="Walhout A.J."/>
        </authorList>
    </citation>
    <scope>NUCLEOTIDE SEQUENCE [LARGE SCALE GENOMIC DNA]</scope>
    <source>
        <strain evidence="5 6">DA1877</strain>
    </source>
</reference>
<dbReference type="Pfam" id="PF07729">
    <property type="entry name" value="FCD"/>
    <property type="match status" value="1"/>
</dbReference>
<evidence type="ECO:0000259" key="4">
    <source>
        <dbReference type="PROSITE" id="PS50949"/>
    </source>
</evidence>
<dbReference type="Gene3D" id="1.10.10.10">
    <property type="entry name" value="Winged helix-like DNA-binding domain superfamily/Winged helix DNA-binding domain"/>
    <property type="match status" value="1"/>
</dbReference>